<dbReference type="Pfam" id="PF14392">
    <property type="entry name" value="zf-CCHC_4"/>
    <property type="match status" value="1"/>
</dbReference>
<proteinExistence type="predicted"/>
<reference evidence="2" key="2">
    <citation type="journal article" date="2024" name="Plant">
        <title>Genomic evolution and insights into agronomic trait innovations of Sesamum species.</title>
        <authorList>
            <person name="Miao H."/>
            <person name="Wang L."/>
            <person name="Qu L."/>
            <person name="Liu H."/>
            <person name="Sun Y."/>
            <person name="Le M."/>
            <person name="Wang Q."/>
            <person name="Wei S."/>
            <person name="Zheng Y."/>
            <person name="Lin W."/>
            <person name="Duan Y."/>
            <person name="Cao H."/>
            <person name="Xiong S."/>
            <person name="Wang X."/>
            <person name="Wei L."/>
            <person name="Li C."/>
            <person name="Ma Q."/>
            <person name="Ju M."/>
            <person name="Zhao R."/>
            <person name="Li G."/>
            <person name="Mu C."/>
            <person name="Tian Q."/>
            <person name="Mei H."/>
            <person name="Zhang T."/>
            <person name="Gao T."/>
            <person name="Zhang H."/>
        </authorList>
    </citation>
    <scope>NUCLEOTIDE SEQUENCE</scope>
    <source>
        <strain evidence="2">3651</strain>
    </source>
</reference>
<dbReference type="AlphaFoldDB" id="A0AAE1Y1Q4"/>
<feature type="domain" description="Zinc knuckle CX2CX4HX4C" evidence="1">
    <location>
        <begin position="39"/>
        <end position="85"/>
    </location>
</feature>
<gene>
    <name evidence="2" type="ORF">Salat_2115700</name>
</gene>
<sequence>MNWGIATHIENKIVLFRDMEMDKAWHGWGATVRILVAINVNEPLKRALNISTTMGDEHTVYFTYKRLPNFCYLYGRLGHIDKYCETRFVEGFLDPGPDMPYGSWLCTPLPVRGRPHYSG</sequence>
<evidence type="ECO:0000313" key="3">
    <source>
        <dbReference type="Proteomes" id="UP001293254"/>
    </source>
</evidence>
<dbReference type="EMBL" id="JACGWO010000008">
    <property type="protein sequence ID" value="KAK4421651.1"/>
    <property type="molecule type" value="Genomic_DNA"/>
</dbReference>
<accession>A0AAE1Y1Q4</accession>
<dbReference type="InterPro" id="IPR025836">
    <property type="entry name" value="Zn_knuckle_CX2CX4HX4C"/>
</dbReference>
<organism evidence="2 3">
    <name type="scientific">Sesamum alatum</name>
    <dbReference type="NCBI Taxonomy" id="300844"/>
    <lineage>
        <taxon>Eukaryota</taxon>
        <taxon>Viridiplantae</taxon>
        <taxon>Streptophyta</taxon>
        <taxon>Embryophyta</taxon>
        <taxon>Tracheophyta</taxon>
        <taxon>Spermatophyta</taxon>
        <taxon>Magnoliopsida</taxon>
        <taxon>eudicotyledons</taxon>
        <taxon>Gunneridae</taxon>
        <taxon>Pentapetalae</taxon>
        <taxon>asterids</taxon>
        <taxon>lamiids</taxon>
        <taxon>Lamiales</taxon>
        <taxon>Pedaliaceae</taxon>
        <taxon>Sesamum</taxon>
    </lineage>
</organism>
<evidence type="ECO:0000313" key="2">
    <source>
        <dbReference type="EMBL" id="KAK4421651.1"/>
    </source>
</evidence>
<comment type="caution">
    <text evidence="2">The sequence shown here is derived from an EMBL/GenBank/DDBJ whole genome shotgun (WGS) entry which is preliminary data.</text>
</comment>
<evidence type="ECO:0000259" key="1">
    <source>
        <dbReference type="Pfam" id="PF14392"/>
    </source>
</evidence>
<reference evidence="2" key="1">
    <citation type="submission" date="2020-06" db="EMBL/GenBank/DDBJ databases">
        <authorList>
            <person name="Li T."/>
            <person name="Hu X."/>
            <person name="Zhang T."/>
            <person name="Song X."/>
            <person name="Zhang H."/>
            <person name="Dai N."/>
            <person name="Sheng W."/>
            <person name="Hou X."/>
            <person name="Wei L."/>
        </authorList>
    </citation>
    <scope>NUCLEOTIDE SEQUENCE</scope>
    <source>
        <strain evidence="2">3651</strain>
        <tissue evidence="2">Leaf</tissue>
    </source>
</reference>
<keyword evidence="3" id="KW-1185">Reference proteome</keyword>
<dbReference type="Proteomes" id="UP001293254">
    <property type="component" value="Unassembled WGS sequence"/>
</dbReference>
<name>A0AAE1Y1Q4_9LAMI</name>
<protein>
    <recommendedName>
        <fullName evidence="1">Zinc knuckle CX2CX4HX4C domain-containing protein</fullName>
    </recommendedName>
</protein>